<dbReference type="InterPro" id="IPR003501">
    <property type="entry name" value="PTS_EIIB_2/3"/>
</dbReference>
<dbReference type="GO" id="GO:0090563">
    <property type="term" value="F:protein-phosphocysteine-sugar phosphotransferase activity"/>
    <property type="evidence" value="ECO:0007669"/>
    <property type="project" value="TreeGrafter"/>
</dbReference>
<keyword evidence="18" id="KW-1185">Reference proteome</keyword>
<dbReference type="CDD" id="cd05569">
    <property type="entry name" value="PTS_IIB_fructose"/>
    <property type="match status" value="1"/>
</dbReference>
<dbReference type="FunFam" id="3.40.50.2300:FF:000014">
    <property type="entry name" value="PTS system fructose-like transporter subunit IIB"/>
    <property type="match status" value="1"/>
</dbReference>
<dbReference type="GO" id="GO:0005737">
    <property type="term" value="C:cytoplasm"/>
    <property type="evidence" value="ECO:0007669"/>
    <property type="project" value="UniProtKB-SubCell"/>
</dbReference>
<dbReference type="Gene3D" id="3.40.930.10">
    <property type="entry name" value="Mannitol-specific EII, Chain A"/>
    <property type="match status" value="1"/>
</dbReference>
<keyword evidence="3" id="KW-0813">Transport</keyword>
<evidence type="ECO:0000256" key="13">
    <source>
        <dbReference type="SAM" id="Phobius"/>
    </source>
</evidence>
<feature type="domain" description="PTS EIIB type-2" evidence="15">
    <location>
        <begin position="175"/>
        <end position="272"/>
    </location>
</feature>
<dbReference type="PANTHER" id="PTHR30505:SF28">
    <property type="entry name" value="PTS SYSTEM 2-O-ALPHA-MANNOSYL-D-GLYCERATE-SPECIFIC EIIABC COMPONENT"/>
    <property type="match status" value="1"/>
</dbReference>
<evidence type="ECO:0000256" key="7">
    <source>
        <dbReference type="ARBA" id="ARBA00022679"/>
    </source>
</evidence>
<dbReference type="CDD" id="cd00211">
    <property type="entry name" value="PTS_IIA_fru"/>
    <property type="match status" value="1"/>
</dbReference>
<dbReference type="InterPro" id="IPR006327">
    <property type="entry name" value="PTS_IIC_fruc"/>
</dbReference>
<evidence type="ECO:0000256" key="3">
    <source>
        <dbReference type="ARBA" id="ARBA00022448"/>
    </source>
</evidence>
<keyword evidence="9 13" id="KW-0812">Transmembrane</keyword>
<evidence type="ECO:0000256" key="6">
    <source>
        <dbReference type="ARBA" id="ARBA00022597"/>
    </source>
</evidence>
<dbReference type="RefSeq" id="WP_187304365.1">
    <property type="nucleotide sequence ID" value="NZ_CBCTQH010000021.1"/>
</dbReference>
<dbReference type="Pfam" id="PF02302">
    <property type="entry name" value="PTS_IIB"/>
    <property type="match status" value="1"/>
</dbReference>
<accession>A0A923NLD7</accession>
<keyword evidence="4" id="KW-1003">Cell membrane</keyword>
<keyword evidence="7" id="KW-0808">Transferase</keyword>
<dbReference type="PANTHER" id="PTHR30505">
    <property type="entry name" value="FRUCTOSE-LIKE PERMEASE"/>
    <property type="match status" value="1"/>
</dbReference>
<dbReference type="SUPFAM" id="SSF52794">
    <property type="entry name" value="PTS system IIB component-like"/>
    <property type="match status" value="1"/>
</dbReference>
<evidence type="ECO:0000259" key="16">
    <source>
        <dbReference type="PROSITE" id="PS51104"/>
    </source>
</evidence>
<feature type="transmembrane region" description="Helical" evidence="13">
    <location>
        <begin position="556"/>
        <end position="574"/>
    </location>
</feature>
<keyword evidence="5" id="KW-0597">Phosphoprotein</keyword>
<evidence type="ECO:0000256" key="11">
    <source>
        <dbReference type="ARBA" id="ARBA00023136"/>
    </source>
</evidence>
<keyword evidence="8" id="KW-0598">Phosphotransferase system</keyword>
<dbReference type="PROSITE" id="PS00372">
    <property type="entry name" value="PTS_EIIA_TYPE_2_HIS"/>
    <property type="match status" value="1"/>
</dbReference>
<dbReference type="PROSITE" id="PS51099">
    <property type="entry name" value="PTS_EIIB_TYPE_2"/>
    <property type="match status" value="1"/>
</dbReference>
<dbReference type="InterPro" id="IPR016152">
    <property type="entry name" value="PTrfase/Anion_transptr"/>
</dbReference>
<feature type="transmembrane region" description="Helical" evidence="13">
    <location>
        <begin position="445"/>
        <end position="471"/>
    </location>
</feature>
<dbReference type="NCBIfam" id="TIGR00848">
    <property type="entry name" value="fruA"/>
    <property type="match status" value="1"/>
</dbReference>
<dbReference type="GO" id="GO:0009401">
    <property type="term" value="P:phosphoenolpyruvate-dependent sugar phosphotransferase system"/>
    <property type="evidence" value="ECO:0007669"/>
    <property type="project" value="UniProtKB-KW"/>
</dbReference>
<protein>
    <submittedName>
        <fullName evidence="17">PTS sugar transporter subunit IIA</fullName>
    </submittedName>
</protein>
<evidence type="ECO:0000256" key="5">
    <source>
        <dbReference type="ARBA" id="ARBA00022553"/>
    </source>
</evidence>
<dbReference type="PROSITE" id="PS51094">
    <property type="entry name" value="PTS_EIIA_TYPE_2"/>
    <property type="match status" value="1"/>
</dbReference>
<dbReference type="InterPro" id="IPR036095">
    <property type="entry name" value="PTS_EIIB-like_sf"/>
</dbReference>
<feature type="domain" description="PTS EIIC type-2" evidence="16">
    <location>
        <begin position="300"/>
        <end position="647"/>
    </location>
</feature>
<keyword evidence="11 13" id="KW-0472">Membrane</keyword>
<feature type="transmembrane region" description="Helical" evidence="13">
    <location>
        <begin position="378"/>
        <end position="398"/>
    </location>
</feature>
<feature type="region of interest" description="Disordered" evidence="12">
    <location>
        <begin position="148"/>
        <end position="171"/>
    </location>
</feature>
<evidence type="ECO:0000256" key="4">
    <source>
        <dbReference type="ARBA" id="ARBA00022475"/>
    </source>
</evidence>
<evidence type="ECO:0000256" key="1">
    <source>
        <dbReference type="ARBA" id="ARBA00004429"/>
    </source>
</evidence>
<feature type="transmembrane region" description="Helical" evidence="13">
    <location>
        <begin position="404"/>
        <end position="425"/>
    </location>
</feature>
<dbReference type="GO" id="GO:0005351">
    <property type="term" value="F:carbohydrate:proton symporter activity"/>
    <property type="evidence" value="ECO:0007669"/>
    <property type="project" value="InterPro"/>
</dbReference>
<dbReference type="InterPro" id="IPR050864">
    <property type="entry name" value="Bacterial_PTS_Sugar_Transport"/>
</dbReference>
<dbReference type="InterPro" id="IPR002178">
    <property type="entry name" value="PTS_EIIA_type-2_dom"/>
</dbReference>
<dbReference type="InterPro" id="IPR004715">
    <property type="entry name" value="PTS_IIA_fruc"/>
</dbReference>
<dbReference type="InterPro" id="IPR003352">
    <property type="entry name" value="PTS_EIIC"/>
</dbReference>
<dbReference type="SUPFAM" id="SSF55804">
    <property type="entry name" value="Phoshotransferase/anion transport protein"/>
    <property type="match status" value="1"/>
</dbReference>
<dbReference type="InterPro" id="IPR003353">
    <property type="entry name" value="PTS_IIB_fruc"/>
</dbReference>
<comment type="caution">
    <text evidence="17">The sequence shown here is derived from an EMBL/GenBank/DDBJ whole genome shotgun (WGS) entry which is preliminary data.</text>
</comment>
<evidence type="ECO:0000256" key="9">
    <source>
        <dbReference type="ARBA" id="ARBA00022692"/>
    </source>
</evidence>
<evidence type="ECO:0000256" key="12">
    <source>
        <dbReference type="SAM" id="MobiDB-lite"/>
    </source>
</evidence>
<keyword evidence="6 17" id="KW-0762">Sugar transport</keyword>
<feature type="transmembrane region" description="Helical" evidence="13">
    <location>
        <begin position="340"/>
        <end position="366"/>
    </location>
</feature>
<dbReference type="PROSITE" id="PS51104">
    <property type="entry name" value="PTS_EIIC_TYPE_2"/>
    <property type="match status" value="1"/>
</dbReference>
<comment type="subcellular location">
    <subcellularLocation>
        <location evidence="1">Cell inner membrane</location>
        <topology evidence="1">Multi-pass membrane protein</topology>
    </subcellularLocation>
    <subcellularLocation>
        <location evidence="2">Cytoplasm</location>
    </subcellularLocation>
</comment>
<feature type="transmembrane region" description="Helical" evidence="13">
    <location>
        <begin position="477"/>
        <end position="496"/>
    </location>
</feature>
<dbReference type="Gene3D" id="3.40.50.2300">
    <property type="match status" value="1"/>
</dbReference>
<dbReference type="EMBL" id="JACRYT010000030">
    <property type="protein sequence ID" value="MBC6681271.1"/>
    <property type="molecule type" value="Genomic_DNA"/>
</dbReference>
<dbReference type="InterPro" id="IPR013011">
    <property type="entry name" value="PTS_EIIB_2"/>
</dbReference>
<dbReference type="Pfam" id="PF00359">
    <property type="entry name" value="PTS_EIIA_2"/>
    <property type="match status" value="1"/>
</dbReference>
<feature type="transmembrane region" description="Helical" evidence="13">
    <location>
        <begin position="619"/>
        <end position="640"/>
    </location>
</feature>
<evidence type="ECO:0000313" key="17">
    <source>
        <dbReference type="EMBL" id="MBC6681271.1"/>
    </source>
</evidence>
<dbReference type="AlphaFoldDB" id="A0A923NLD7"/>
<evidence type="ECO:0000259" key="14">
    <source>
        <dbReference type="PROSITE" id="PS51094"/>
    </source>
</evidence>
<evidence type="ECO:0000259" key="15">
    <source>
        <dbReference type="PROSITE" id="PS51099"/>
    </source>
</evidence>
<feature type="domain" description="PTS EIIA type-2" evidence="14">
    <location>
        <begin position="5"/>
        <end position="148"/>
    </location>
</feature>
<dbReference type="FunFam" id="3.40.930.10:FF:000009">
    <property type="entry name" value="PTS system, fructose specific IIABC component"/>
    <property type="match status" value="1"/>
</dbReference>
<evidence type="ECO:0000313" key="18">
    <source>
        <dbReference type="Proteomes" id="UP000602647"/>
    </source>
</evidence>
<dbReference type="InterPro" id="IPR013014">
    <property type="entry name" value="PTS_EIIC_2"/>
</dbReference>
<organism evidence="17 18">
    <name type="scientific">Zhenpiania hominis</name>
    <dbReference type="NCBI Taxonomy" id="2763644"/>
    <lineage>
        <taxon>Bacteria</taxon>
        <taxon>Bacillati</taxon>
        <taxon>Bacillota</taxon>
        <taxon>Clostridia</taxon>
        <taxon>Peptostreptococcales</taxon>
        <taxon>Anaerovoracaceae</taxon>
        <taxon>Zhenpiania</taxon>
    </lineage>
</organism>
<dbReference type="GO" id="GO:0022877">
    <property type="term" value="F:protein-N(PI)-phosphohistidine-fructose phosphotransferase system transporter activity"/>
    <property type="evidence" value="ECO:0007669"/>
    <property type="project" value="InterPro"/>
</dbReference>
<proteinExistence type="predicted"/>
<feature type="transmembrane region" description="Helical" evidence="13">
    <location>
        <begin position="508"/>
        <end position="536"/>
    </location>
</feature>
<gene>
    <name evidence="17" type="ORF">H9L42_15770</name>
</gene>
<reference evidence="17" key="1">
    <citation type="submission" date="2020-08" db="EMBL/GenBank/DDBJ databases">
        <title>Genome public.</title>
        <authorList>
            <person name="Liu C."/>
            <person name="Sun Q."/>
        </authorList>
    </citation>
    <scope>NUCLEOTIDE SEQUENCE</scope>
    <source>
        <strain evidence="17">BX12</strain>
    </source>
</reference>
<dbReference type="GO" id="GO:0005886">
    <property type="term" value="C:plasma membrane"/>
    <property type="evidence" value="ECO:0007669"/>
    <property type="project" value="UniProtKB-SubCell"/>
</dbReference>
<feature type="transmembrane region" description="Helical" evidence="13">
    <location>
        <begin position="308"/>
        <end position="328"/>
    </location>
</feature>
<evidence type="ECO:0000256" key="10">
    <source>
        <dbReference type="ARBA" id="ARBA00022989"/>
    </source>
</evidence>
<evidence type="ECO:0000256" key="8">
    <source>
        <dbReference type="ARBA" id="ARBA00022683"/>
    </source>
</evidence>
<dbReference type="Proteomes" id="UP000602647">
    <property type="component" value="Unassembled WGS sequence"/>
</dbReference>
<keyword evidence="10 13" id="KW-1133">Transmembrane helix</keyword>
<dbReference type="NCBIfam" id="TIGR00829">
    <property type="entry name" value="FRU"/>
    <property type="match status" value="1"/>
</dbReference>
<dbReference type="NCBIfam" id="TIGR01427">
    <property type="entry name" value="PTS_IIC_fructo"/>
    <property type="match status" value="1"/>
</dbReference>
<dbReference type="Pfam" id="PF02378">
    <property type="entry name" value="PTS_EIIC"/>
    <property type="match status" value="1"/>
</dbReference>
<sequence>MRIVDLLKKKSIMPGAKLSTKADAIDLMIRLHDEAGNLADKEEYRKGILAREEEGTTAVGEGIAIPHAKSAAVKQAGLVAITVPEGIDYQAPDGKPSTILFMIAAPEDGDLHLEVLSRLMTLLMDMELREELLKAQTPEAFLEAIDRKEKERYPEEAEAAGEKQESEKDGKKEGYRILAVTACPTGIAHTYMAAEALEKKAREMGYSLKAETNGSGGAKNVLTPEEIEAADGIIIAADKNVEMVRFDGKRVYKTNVSAGINKPEELIKKIIDKEAPVFHYEGAKTTNADSVGKEGIGHQIYKHLMNGVSYMLPFVIGGGIMIALAFLIDTIAGAPRNSDFGTYTAAAAFFKSIGNVAFNFMMPVLAGYIARSIADRPGLAVGFVGGSIATLGCTFANVTGDASAVSGFLGALIAGFVGGFIVLLLKKVFSFLPDSLESMLPVLILPLLGITLMGAFMCFINPAVGAINTAITNGLNSMGSASQILLGCLLGGMMAIDMGGPFNKAAYVFGTAAIASGGFNIMASVMIGGMVPPIAIALATTFFKNKFTAEERKAGVVNYIMGLCFITEGAIPFAASDPLRVIPSCVVGSAVAGGISMAMGCGLRAPHGGIFVFPVVENVGGYLLALVVGAVVGMVLLAILKKNKTER</sequence>
<name>A0A923NLD7_9FIRM</name>
<evidence type="ECO:0000256" key="2">
    <source>
        <dbReference type="ARBA" id="ARBA00004496"/>
    </source>
</evidence>